<name>A0A7H8XEI9_9ACTN</name>
<feature type="region of interest" description="Disordered" evidence="1">
    <location>
        <begin position="288"/>
        <end position="358"/>
    </location>
</feature>
<evidence type="ECO:0000256" key="1">
    <source>
        <dbReference type="SAM" id="MobiDB-lite"/>
    </source>
</evidence>
<evidence type="ECO:0000313" key="2">
    <source>
        <dbReference type="EMBL" id="QLD23377.1"/>
    </source>
</evidence>
<dbReference type="AlphaFoldDB" id="A0A7H8XEI9"/>
<dbReference type="Proteomes" id="UP000509335">
    <property type="component" value="Chromosome"/>
</dbReference>
<feature type="compositionally biased region" description="Low complexity" evidence="1">
    <location>
        <begin position="318"/>
        <end position="331"/>
    </location>
</feature>
<gene>
    <name evidence="2" type="ORF">HXZ27_03320</name>
</gene>
<evidence type="ECO:0000313" key="3">
    <source>
        <dbReference type="Proteomes" id="UP000509335"/>
    </source>
</evidence>
<sequence length="358" mass="39453">MADRSMASELQSVQTTEALAGCIRNLLSRNGNLSLRELESWGIAHNRPMPRASLGEARAGVRPPGRQLLLNLLVACDVRDDQEVSAWLDALDRIHKSKSIQTRHRSFGDLQQPASANRFFVEQDDLIEISRLIQGAQDEVWLWGTTLSMHIPFLDNYLGQALARDVRVKVLLIRPGGAAMSMLAFRAGPAWGLTRLEEHLAINLGLLDRRLEQGNALEVRLVDYLPPYTLYAYDPGLDDGSMDVRLGSFGGQHELRPTFRLNRRREGEWFDYFYEQFTGVWNAASPYRRGQAPDTPPAGSAAARRAAPDGHTDGRQVGSARSAPARPGGARPHPDPTGVAGTLGGEGDDDAERHPHGD</sequence>
<accession>A0A7H8XEI9</accession>
<organism evidence="2 3">
    <name type="scientific">Micromonospora carbonacea</name>
    <dbReference type="NCBI Taxonomy" id="47853"/>
    <lineage>
        <taxon>Bacteria</taxon>
        <taxon>Bacillati</taxon>
        <taxon>Actinomycetota</taxon>
        <taxon>Actinomycetes</taxon>
        <taxon>Micromonosporales</taxon>
        <taxon>Micromonosporaceae</taxon>
        <taxon>Micromonospora</taxon>
    </lineage>
</organism>
<protein>
    <submittedName>
        <fullName evidence="2">Uncharacterized protein</fullName>
    </submittedName>
</protein>
<dbReference type="KEGG" id="mcab:HXZ27_03320"/>
<reference evidence="2 3" key="1">
    <citation type="submission" date="2020-07" db="EMBL/GenBank/DDBJ databases">
        <title>A bifunctional nitrone conjugated secondary metabolite targeting the ribosome.</title>
        <authorList>
            <person name="Limbrick E.M."/>
            <person name="Graf M."/>
            <person name="Derewacz D.K."/>
            <person name="Nguyen F."/>
            <person name="Spraggins J.M."/>
            <person name="Wieland M."/>
            <person name="Ynigez-Gutierrez A.E."/>
            <person name="Reisman B.J."/>
            <person name="Zinshteyn B."/>
            <person name="McCulloch K."/>
            <person name="Iverson T.M."/>
            <person name="Green R."/>
            <person name="Wilson D.N."/>
            <person name="Bachmann B.O."/>
        </authorList>
    </citation>
    <scope>NUCLEOTIDE SEQUENCE [LARGE SCALE GENOMIC DNA]</scope>
    <source>
        <strain evidence="3">aurantiaca</strain>
    </source>
</reference>
<proteinExistence type="predicted"/>
<dbReference type="EMBL" id="CP058322">
    <property type="protein sequence ID" value="QLD23377.1"/>
    <property type="molecule type" value="Genomic_DNA"/>
</dbReference>